<dbReference type="InterPro" id="IPR008979">
    <property type="entry name" value="Galactose-bd-like_sf"/>
</dbReference>
<dbReference type="GeneID" id="20088287"/>
<reference evidence="1" key="1">
    <citation type="submission" date="2013-12" db="EMBL/GenBank/DDBJ databases">
        <title>The Genome Sequence of Aphanomyces invadans NJM9701.</title>
        <authorList>
            <consortium name="The Broad Institute Genomics Platform"/>
            <person name="Russ C."/>
            <person name="Tyler B."/>
            <person name="van West P."/>
            <person name="Dieguez-Uribeondo J."/>
            <person name="Young S.K."/>
            <person name="Zeng Q."/>
            <person name="Gargeya S."/>
            <person name="Fitzgerald M."/>
            <person name="Abouelleil A."/>
            <person name="Alvarado L."/>
            <person name="Chapman S.B."/>
            <person name="Gainer-Dewar J."/>
            <person name="Goldberg J."/>
            <person name="Griggs A."/>
            <person name="Gujja S."/>
            <person name="Hansen M."/>
            <person name="Howarth C."/>
            <person name="Imamovic A."/>
            <person name="Ireland A."/>
            <person name="Larimer J."/>
            <person name="McCowan C."/>
            <person name="Murphy C."/>
            <person name="Pearson M."/>
            <person name="Poon T.W."/>
            <person name="Priest M."/>
            <person name="Roberts A."/>
            <person name="Saif S."/>
            <person name="Shea T."/>
            <person name="Sykes S."/>
            <person name="Wortman J."/>
            <person name="Nusbaum C."/>
            <person name="Birren B."/>
        </authorList>
    </citation>
    <scope>NUCLEOTIDE SEQUENCE [LARGE SCALE GENOMIC DNA]</scope>
    <source>
        <strain evidence="1">NJM9701</strain>
    </source>
</reference>
<proteinExistence type="predicted"/>
<dbReference type="OrthoDB" id="73235at2759"/>
<dbReference type="SUPFAM" id="SSF49785">
    <property type="entry name" value="Galactose-binding domain-like"/>
    <property type="match status" value="1"/>
</dbReference>
<dbReference type="AlphaFoldDB" id="A0A024TP04"/>
<dbReference type="VEuPathDB" id="FungiDB:H310_11237"/>
<sequence>MATDLRTFASIVCRDCLYLEFPGCDSHQLLYTESILDGTTTHAKCPKCSAATNNQRPFREGCRRCKGKTFIGMWNCSPKEIKQAFRCFPSRIEEIDHTVVQCDEHCCASVVFPSSREVLTTRTAACALVTSSHRQLKLSNFQLSMPHVPGCPRQGMPLHAVAVRLPKSELKFVLERIEQCPIPPVISMGPAYRKRQLAPARDTNQLHQIYLRLLATIVTTFDSHNLNSLEPLKQIATLFEKSDALRMFKDWAPPQEPPITHVVPTKAIATSQADDQHDVTQLLDPGSTTYWQSAFVPPSSPLAPTPTTVEVTLEFDPPTAVQAISILWHIDYVCHSYNVQVSTNGGKAYDSSNFSISTKQHLSGSQTIRYHLPSPVVASHVKVSMMPHSTSAQDKPISFGIHHLLVYPTSVEVVYTSPSKVLQDLVTWVSSAATHSPHPAIRDFALSILQTLALASGSLCALLHVVHCLLHSPTGSSPDFSPDKTEAFLHELATCVQKVMLQSNSDHSATKSLENRIIQQMSLNLQDEVTRRTIQILQNIPGLEVYTSPDAANMATIPGLEVYSPPRPTPAAGSPAPALVPPPPISLTRNDQAVTSAPDPTVTIPAANNSHTSVDDECASPTSCPALVLLLCQQRSFVKCIETRAQLAMVILSVLSELSVWQMQRMQRPEDFVGRREDELSRLEDPFSIQVSAELFGLGYTLLTELLAPWLKPTQSKLYDTLAAAAARLTQSLSSSPFSPTTGHALSSGKNSLDHRFTPNAMGLAVLQIVTSNVRRLVLSHVDPAEVGLQDGQDELIQALEHLIPLGTKRTDPLFPLSLQAAAAIEVGMEAFYPSSQQRTTLLTTRMGHGATLEFQLRWPVQEREQEDPRYERLVLILQLACIKLGFVHALRGTWGVFLHLVVALPPTQSTADVLQQCIAESIQQAGFAGWQVAAGAQEISITLQRHLHWNRVEKMGHDSGSGWIRVYPRAVATYDDVLVEVDAFVHQHAALVT</sequence>
<protein>
    <recommendedName>
        <fullName evidence="2">F5/8 type C domain-containing protein</fullName>
    </recommendedName>
</protein>
<organism evidence="1">
    <name type="scientific">Aphanomyces invadans</name>
    <dbReference type="NCBI Taxonomy" id="157072"/>
    <lineage>
        <taxon>Eukaryota</taxon>
        <taxon>Sar</taxon>
        <taxon>Stramenopiles</taxon>
        <taxon>Oomycota</taxon>
        <taxon>Saprolegniomycetes</taxon>
        <taxon>Saprolegniales</taxon>
        <taxon>Verrucalvaceae</taxon>
        <taxon>Aphanomyces</taxon>
    </lineage>
</organism>
<dbReference type="EMBL" id="KI913981">
    <property type="protein sequence ID" value="ETV95346.1"/>
    <property type="molecule type" value="Genomic_DNA"/>
</dbReference>
<evidence type="ECO:0000313" key="1">
    <source>
        <dbReference type="EMBL" id="ETV95346.1"/>
    </source>
</evidence>
<name>A0A024TP04_9STRA</name>
<dbReference type="Gene3D" id="2.60.120.260">
    <property type="entry name" value="Galactose-binding domain-like"/>
    <property type="match status" value="1"/>
</dbReference>
<dbReference type="RefSeq" id="XP_008876047.1">
    <property type="nucleotide sequence ID" value="XM_008877825.1"/>
</dbReference>
<dbReference type="STRING" id="157072.A0A024TP04"/>
<accession>A0A024TP04</accession>
<dbReference type="eggNOG" id="ENOG502RI09">
    <property type="taxonomic scope" value="Eukaryota"/>
</dbReference>
<evidence type="ECO:0008006" key="2">
    <source>
        <dbReference type="Google" id="ProtNLM"/>
    </source>
</evidence>
<gene>
    <name evidence="1" type="ORF">H310_11237</name>
</gene>